<feature type="region of interest" description="Disordered" evidence="6">
    <location>
        <begin position="111"/>
        <end position="167"/>
    </location>
</feature>
<evidence type="ECO:0000256" key="3">
    <source>
        <dbReference type="ARBA" id="ARBA00023125"/>
    </source>
</evidence>
<protein>
    <recommendedName>
        <fullName evidence="7">TF-B3 domain-containing protein</fullName>
    </recommendedName>
</protein>
<dbReference type="Gene3D" id="2.40.330.10">
    <property type="entry name" value="DNA-binding pseudobarrel domain"/>
    <property type="match status" value="2"/>
</dbReference>
<evidence type="ECO:0000259" key="7">
    <source>
        <dbReference type="PROSITE" id="PS50863"/>
    </source>
</evidence>
<dbReference type="OMA" id="LRHNKTT"/>
<name>V4MFL2_EUTSA</name>
<feature type="domain" description="TF-B3" evidence="7">
    <location>
        <begin position="176"/>
        <end position="272"/>
    </location>
</feature>
<dbReference type="PROSITE" id="PS50863">
    <property type="entry name" value="B3"/>
    <property type="match status" value="2"/>
</dbReference>
<evidence type="ECO:0000313" key="9">
    <source>
        <dbReference type="Proteomes" id="UP000030689"/>
    </source>
</evidence>
<dbReference type="KEGG" id="eus:EUTSA_v10027418mg"/>
<dbReference type="GO" id="GO:0003677">
    <property type="term" value="F:DNA binding"/>
    <property type="evidence" value="ECO:0007669"/>
    <property type="project" value="UniProtKB-KW"/>
</dbReference>
<evidence type="ECO:0000313" key="8">
    <source>
        <dbReference type="EMBL" id="ESQ54027.1"/>
    </source>
</evidence>
<keyword evidence="5" id="KW-0539">Nucleus</keyword>
<keyword evidence="9" id="KW-1185">Reference proteome</keyword>
<gene>
    <name evidence="8" type="ORF">EUTSA_v10027418mg</name>
</gene>
<dbReference type="STRING" id="72664.V4MFL2"/>
<feature type="domain" description="TF-B3" evidence="7">
    <location>
        <begin position="10"/>
        <end position="102"/>
    </location>
</feature>
<proteinExistence type="predicted"/>
<evidence type="ECO:0000256" key="5">
    <source>
        <dbReference type="ARBA" id="ARBA00023242"/>
    </source>
</evidence>
<feature type="compositionally biased region" description="Polar residues" evidence="6">
    <location>
        <begin position="270"/>
        <end position="283"/>
    </location>
</feature>
<dbReference type="SUPFAM" id="SSF101936">
    <property type="entry name" value="DNA-binding pseudobarrel domain"/>
    <property type="match status" value="3"/>
</dbReference>
<dbReference type="Proteomes" id="UP000030689">
    <property type="component" value="Unassembled WGS sequence"/>
</dbReference>
<evidence type="ECO:0000256" key="1">
    <source>
        <dbReference type="ARBA" id="ARBA00004123"/>
    </source>
</evidence>
<dbReference type="GO" id="GO:0005634">
    <property type="term" value="C:nucleus"/>
    <property type="evidence" value="ECO:0007669"/>
    <property type="project" value="UniProtKB-SubCell"/>
</dbReference>
<dbReference type="InterPro" id="IPR015300">
    <property type="entry name" value="DNA-bd_pseudobarrel_sf"/>
</dbReference>
<comment type="subcellular location">
    <subcellularLocation>
        <location evidence="1">Nucleus</location>
    </subcellularLocation>
</comment>
<feature type="region of interest" description="Disordered" evidence="6">
    <location>
        <begin position="441"/>
        <end position="466"/>
    </location>
</feature>
<sequence length="516" mass="57868">MDRVISSSTKKPIFVIDLSEQSSNPMIPDSFISKHFNGKFQSTKLKLTSDASDRAWEVGLDGQRFADGWKTFSDHHCVRYDDVLIFRHDGDMVFHVTPLGRSFSHQIQFLSSTSDDENDDDDSGSEDNIFDDDDDDDNADVKDDDDDGDDDYSTSEEDLYPKKTSSKKRARSEKSYLVAHVTASNLSRNHICLTNKFARANGLNNRQCEIDLRNEEGKSWTMDLRHNKTTGQAFISRGWRSFCKENGLKAESFCRFECVQSGTKPVLQLCPNSSSIPDGNSSKVNEKRNVSETEGDEIESPDRSQTAASMVQNRIFTLALKPYMLRTGQLRLPASLSRGNGINEAGEITVVNKLGVEWKLHLVNIKGRGQFYIRRFKDCFVANGIKKINDSFTLEVVRGGTSPILKICTEERKTPQTVQALRAGEATETPVQKRSRVCVEGGPSRCTRASNKSSGEPENLQGKQPLQSCSISDQVTKVKQSIVETLTDVKRFRSELEIKEQNLEASLLEIDELGMI</sequence>
<dbReference type="AlphaFoldDB" id="V4MFL2"/>
<feature type="region of interest" description="Disordered" evidence="6">
    <location>
        <begin position="270"/>
        <end position="306"/>
    </location>
</feature>
<evidence type="ECO:0000256" key="2">
    <source>
        <dbReference type="ARBA" id="ARBA00023015"/>
    </source>
</evidence>
<evidence type="ECO:0000256" key="6">
    <source>
        <dbReference type="SAM" id="MobiDB-lite"/>
    </source>
</evidence>
<keyword evidence="3" id="KW-0238">DNA-binding</keyword>
<keyword evidence="2" id="KW-0805">Transcription regulation</keyword>
<dbReference type="PANTHER" id="PTHR31674">
    <property type="entry name" value="B3 DOMAIN-CONTAINING PROTEIN REM-LIKE 3-RELATED"/>
    <property type="match status" value="1"/>
</dbReference>
<organism evidence="8 9">
    <name type="scientific">Eutrema salsugineum</name>
    <name type="common">Saltwater cress</name>
    <name type="synonym">Sisymbrium salsugineum</name>
    <dbReference type="NCBI Taxonomy" id="72664"/>
    <lineage>
        <taxon>Eukaryota</taxon>
        <taxon>Viridiplantae</taxon>
        <taxon>Streptophyta</taxon>
        <taxon>Embryophyta</taxon>
        <taxon>Tracheophyta</taxon>
        <taxon>Spermatophyta</taxon>
        <taxon>Magnoliopsida</taxon>
        <taxon>eudicotyledons</taxon>
        <taxon>Gunneridae</taxon>
        <taxon>Pentapetalae</taxon>
        <taxon>rosids</taxon>
        <taxon>malvids</taxon>
        <taxon>Brassicales</taxon>
        <taxon>Brassicaceae</taxon>
        <taxon>Eutremeae</taxon>
        <taxon>Eutrema</taxon>
    </lineage>
</organism>
<evidence type="ECO:0000256" key="4">
    <source>
        <dbReference type="ARBA" id="ARBA00023163"/>
    </source>
</evidence>
<dbReference type="CDD" id="cd10017">
    <property type="entry name" value="B3_DNA"/>
    <property type="match status" value="2"/>
</dbReference>
<dbReference type="InterPro" id="IPR003340">
    <property type="entry name" value="B3_DNA-bd"/>
</dbReference>
<feature type="compositionally biased region" description="Polar residues" evidence="6">
    <location>
        <begin position="447"/>
        <end position="466"/>
    </location>
</feature>
<reference evidence="8 9" key="1">
    <citation type="journal article" date="2013" name="Front. Plant Sci.">
        <title>The Reference Genome of the Halophytic Plant Eutrema salsugineum.</title>
        <authorList>
            <person name="Yang R."/>
            <person name="Jarvis D.E."/>
            <person name="Chen H."/>
            <person name="Beilstein M.A."/>
            <person name="Grimwood J."/>
            <person name="Jenkins J."/>
            <person name="Shu S."/>
            <person name="Prochnik S."/>
            <person name="Xin M."/>
            <person name="Ma C."/>
            <person name="Schmutz J."/>
            <person name="Wing R.A."/>
            <person name="Mitchell-Olds T."/>
            <person name="Schumaker K.S."/>
            <person name="Wang X."/>
        </authorList>
    </citation>
    <scope>NUCLEOTIDE SEQUENCE [LARGE SCALE GENOMIC DNA]</scope>
</reference>
<accession>V4MFL2</accession>
<dbReference type="Pfam" id="PF02362">
    <property type="entry name" value="B3"/>
    <property type="match status" value="2"/>
</dbReference>
<dbReference type="EMBL" id="KI517384">
    <property type="protein sequence ID" value="ESQ54027.1"/>
    <property type="molecule type" value="Genomic_DNA"/>
</dbReference>
<dbReference type="PANTHER" id="PTHR31674:SF18">
    <property type="entry name" value="B3 DOMAIN-CONTAINING PROTEIN REM4-RELATED"/>
    <property type="match status" value="1"/>
</dbReference>
<dbReference type="Gramene" id="ESQ54027">
    <property type="protein sequence ID" value="ESQ54027"/>
    <property type="gene ID" value="EUTSA_v10027418mg"/>
</dbReference>
<dbReference type="SMART" id="SM01019">
    <property type="entry name" value="B3"/>
    <property type="match status" value="3"/>
</dbReference>
<dbReference type="eggNOG" id="ENOG502T1P1">
    <property type="taxonomic scope" value="Eukaryota"/>
</dbReference>
<feature type="compositionally biased region" description="Acidic residues" evidence="6">
    <location>
        <begin position="114"/>
        <end position="158"/>
    </location>
</feature>
<keyword evidence="4" id="KW-0804">Transcription</keyword>
<dbReference type="InterPro" id="IPR039218">
    <property type="entry name" value="REM_fam"/>
</dbReference>